<dbReference type="KEGG" id="fae:FAES_1487"/>
<evidence type="ECO:0000313" key="2">
    <source>
        <dbReference type="Proteomes" id="UP000011058"/>
    </source>
</evidence>
<gene>
    <name evidence="1" type="ORF">FAES_1487</name>
</gene>
<evidence type="ECO:0000313" key="1">
    <source>
        <dbReference type="EMBL" id="CCG99497.1"/>
    </source>
</evidence>
<dbReference type="HOGENOM" id="CLU_2342606_0_0_10"/>
<sequence length="97" mass="10434">MKKLIYLLPLLALIACETEEPDCGSSITFINKTPEVLQISVNGSVPGGCGYVSPDQKCTATVSPNVTFTYEAKGSKNRWEGSDAIPKCTNTNLSLTY</sequence>
<dbReference type="Proteomes" id="UP000011058">
    <property type="component" value="Chromosome"/>
</dbReference>
<proteinExistence type="predicted"/>
<dbReference type="AlphaFoldDB" id="I0K5U4"/>
<reference evidence="1 2" key="1">
    <citation type="journal article" date="2012" name="J. Bacteriol.">
        <title>Genome Sequence of Fibrella aestuarina BUZ 2T, a Filamentous Marine Bacterium.</title>
        <authorList>
            <person name="Filippini M."/>
            <person name="Qi W."/>
            <person name="Blom J."/>
            <person name="Goesmann A."/>
            <person name="Smits T.H."/>
            <person name="Bagheri H.C."/>
        </authorList>
    </citation>
    <scope>NUCLEOTIDE SEQUENCE [LARGE SCALE GENOMIC DNA]</scope>
    <source>
        <strain evidence="2">BUZ 2T</strain>
    </source>
</reference>
<accession>I0K5U4</accession>
<dbReference type="PROSITE" id="PS51257">
    <property type="entry name" value="PROKAR_LIPOPROTEIN"/>
    <property type="match status" value="1"/>
</dbReference>
<evidence type="ECO:0008006" key="3">
    <source>
        <dbReference type="Google" id="ProtNLM"/>
    </source>
</evidence>
<organism evidence="1 2">
    <name type="scientific">Fibrella aestuarina BUZ 2</name>
    <dbReference type="NCBI Taxonomy" id="1166018"/>
    <lineage>
        <taxon>Bacteria</taxon>
        <taxon>Pseudomonadati</taxon>
        <taxon>Bacteroidota</taxon>
        <taxon>Cytophagia</taxon>
        <taxon>Cytophagales</taxon>
        <taxon>Spirosomataceae</taxon>
        <taxon>Fibrella</taxon>
    </lineage>
</organism>
<dbReference type="EMBL" id="HE796683">
    <property type="protein sequence ID" value="CCG99497.1"/>
    <property type="molecule type" value="Genomic_DNA"/>
</dbReference>
<name>I0K5U4_9BACT</name>
<dbReference type="RefSeq" id="WP_015330596.1">
    <property type="nucleotide sequence ID" value="NC_020054.1"/>
</dbReference>
<keyword evidence="2" id="KW-1185">Reference proteome</keyword>
<protein>
    <recommendedName>
        <fullName evidence="3">Lipoprotein</fullName>
    </recommendedName>
</protein>